<keyword evidence="2" id="KW-1185">Reference proteome</keyword>
<proteinExistence type="predicted"/>
<name>A0A5N5QK95_9AGAM</name>
<comment type="caution">
    <text evidence="1">The sequence shown here is derived from an EMBL/GenBank/DDBJ whole genome shotgun (WGS) entry which is preliminary data.</text>
</comment>
<dbReference type="OrthoDB" id="2870744at2759"/>
<evidence type="ECO:0000313" key="1">
    <source>
        <dbReference type="EMBL" id="KAB5591918.1"/>
    </source>
</evidence>
<evidence type="ECO:0000313" key="2">
    <source>
        <dbReference type="Proteomes" id="UP000383932"/>
    </source>
</evidence>
<dbReference type="AlphaFoldDB" id="A0A5N5QK95"/>
<dbReference type="SUPFAM" id="SSF52047">
    <property type="entry name" value="RNI-like"/>
    <property type="match status" value="1"/>
</dbReference>
<dbReference type="EMBL" id="SSOP01000083">
    <property type="protein sequence ID" value="KAB5591918.1"/>
    <property type="molecule type" value="Genomic_DNA"/>
</dbReference>
<organism evidence="1 2">
    <name type="scientific">Ceratobasidium theobromae</name>
    <dbReference type="NCBI Taxonomy" id="1582974"/>
    <lineage>
        <taxon>Eukaryota</taxon>
        <taxon>Fungi</taxon>
        <taxon>Dikarya</taxon>
        <taxon>Basidiomycota</taxon>
        <taxon>Agaricomycotina</taxon>
        <taxon>Agaricomycetes</taxon>
        <taxon>Cantharellales</taxon>
        <taxon>Ceratobasidiaceae</taxon>
        <taxon>Ceratobasidium</taxon>
    </lineage>
</organism>
<dbReference type="Gene3D" id="3.80.10.10">
    <property type="entry name" value="Ribonuclease Inhibitor"/>
    <property type="match status" value="1"/>
</dbReference>
<protein>
    <submittedName>
        <fullName evidence="1">F-box-like domain containing protein</fullName>
    </submittedName>
</protein>
<reference evidence="1 2" key="1">
    <citation type="journal article" date="2019" name="Fungal Biol. Biotechnol.">
        <title>Draft genome sequence of fastidious pathogen Ceratobasidium theobromae, which causes vascular-streak dieback in Theobroma cacao.</title>
        <authorList>
            <person name="Ali S.S."/>
            <person name="Asman A."/>
            <person name="Shao J."/>
            <person name="Firmansyah A.P."/>
            <person name="Susilo A.W."/>
            <person name="Rosmana A."/>
            <person name="McMahon P."/>
            <person name="Junaid M."/>
            <person name="Guest D."/>
            <person name="Kheng T.Y."/>
            <person name="Meinhardt L.W."/>
            <person name="Bailey B.A."/>
        </authorList>
    </citation>
    <scope>NUCLEOTIDE SEQUENCE [LARGE SCALE GENOMIC DNA]</scope>
    <source>
        <strain evidence="1 2">CT2</strain>
    </source>
</reference>
<dbReference type="Proteomes" id="UP000383932">
    <property type="component" value="Unassembled WGS sequence"/>
</dbReference>
<gene>
    <name evidence="1" type="ORF">CTheo_4651</name>
</gene>
<accession>A0A5N5QK95</accession>
<dbReference type="InterPro" id="IPR032675">
    <property type="entry name" value="LRR_dom_sf"/>
</dbReference>
<sequence length="295" mass="32854">MGEKHCAQGQTLLRTFTLGRSSSGAPEALIKMIEELPDLVELSLQLPRGLPSLLSHLKNPLPRLRVLKLSGGYPSPEYDLDSTADNSLGSFFRQHPRLCEVSLSWHSYRSEIPLVDVALMLSLFPSVKCFSGPLWVCMGLVASQISTQLEALNVKPAFPLDGDQPIDPISRLAKVASPLPNLKTLAFEKFWPHGSVAQVNETAVGKLLTATPALTSLDMQAFLGPWDRISHPLKCVPRLTRLVVGLKYPSPFDARGIGFWEKVEMNWDSVQELRTELRKLYPNVKLIVRMQHQLN</sequence>